<dbReference type="Proteomes" id="UP000275281">
    <property type="component" value="Unassembled WGS sequence"/>
</dbReference>
<gene>
    <name evidence="2" type="ORF">DRW07_09905</name>
</gene>
<evidence type="ECO:0000313" key="3">
    <source>
        <dbReference type="Proteomes" id="UP000275281"/>
    </source>
</evidence>
<proteinExistence type="predicted"/>
<organism evidence="2 3">
    <name type="scientific">Alteromonas sediminis</name>
    <dbReference type="NCBI Taxonomy" id="2259342"/>
    <lineage>
        <taxon>Bacteria</taxon>
        <taxon>Pseudomonadati</taxon>
        <taxon>Pseudomonadota</taxon>
        <taxon>Gammaproteobacteria</taxon>
        <taxon>Alteromonadales</taxon>
        <taxon>Alteromonadaceae</taxon>
        <taxon>Alteromonas/Salinimonas group</taxon>
        <taxon>Alteromonas</taxon>
    </lineage>
</organism>
<protein>
    <submittedName>
        <fullName evidence="2">Uncharacterized protein</fullName>
    </submittedName>
</protein>
<reference evidence="2 3" key="1">
    <citation type="submission" date="2018-11" db="EMBL/GenBank/DDBJ databases">
        <authorList>
            <person name="Ye M.-Q."/>
            <person name="Du Z.-J."/>
        </authorList>
    </citation>
    <scope>NUCLEOTIDE SEQUENCE [LARGE SCALE GENOMIC DNA]</scope>
    <source>
        <strain evidence="2 3">U0105</strain>
    </source>
</reference>
<dbReference type="RefSeq" id="WP_124027757.1">
    <property type="nucleotide sequence ID" value="NZ_JBHRSN010000006.1"/>
</dbReference>
<evidence type="ECO:0000313" key="2">
    <source>
        <dbReference type="EMBL" id="RPJ66399.1"/>
    </source>
</evidence>
<name>A0A3N5Y707_9ALTE</name>
<keyword evidence="3" id="KW-1185">Reference proteome</keyword>
<dbReference type="EMBL" id="RPOK01000003">
    <property type="protein sequence ID" value="RPJ66399.1"/>
    <property type="molecule type" value="Genomic_DNA"/>
</dbReference>
<feature type="region of interest" description="Disordered" evidence="1">
    <location>
        <begin position="53"/>
        <end position="78"/>
    </location>
</feature>
<evidence type="ECO:0000256" key="1">
    <source>
        <dbReference type="SAM" id="MobiDB-lite"/>
    </source>
</evidence>
<sequence length="233" mass="25510">MPLFKGSIKAKETGPIFAGVLLAHAGLFLLIQLTFQFTYDDVNEGMRTDKPIKATLVSPPLPPPEKEKEPILEDPGPPQQIETVSIEETVANQDVQEDNQTVTKVTEPAGVALPAPEATARLNLNAITQEVLSSMREDAVNSVAIDEVRRRQAALNTLWRPERPQPELTEDEKLIESITVDVNCDSTAGKWFMTIAGLMKGTMRCGPKPGIDQFIQNRLPGAQDPTKEGGEKD</sequence>
<comment type="caution">
    <text evidence="2">The sequence shown here is derived from an EMBL/GenBank/DDBJ whole genome shotgun (WGS) entry which is preliminary data.</text>
</comment>
<accession>A0A3N5Y707</accession>
<dbReference type="AlphaFoldDB" id="A0A3N5Y707"/>